<dbReference type="AlphaFoldDB" id="X1MAR1"/>
<proteinExistence type="predicted"/>
<name>X1MAR1_9ZZZZ</name>
<evidence type="ECO:0000313" key="1">
    <source>
        <dbReference type="EMBL" id="GAI28727.1"/>
    </source>
</evidence>
<comment type="caution">
    <text evidence="1">The sequence shown here is derived from an EMBL/GenBank/DDBJ whole genome shotgun (WGS) entry which is preliminary data.</text>
</comment>
<sequence>VLGKPVTELWSTKEEALEAMEAVRTNRSWMGELVARRKDDSVFDVQLSGKYSGKRSRKGYVHDGFGNRYYRA</sequence>
<reference evidence="1" key="1">
    <citation type="journal article" date="2014" name="Front. Microbiol.">
        <title>High frequency of phylogenetically diverse reductive dehalogenase-homologous genes in deep subseafloor sedimentary metagenomes.</title>
        <authorList>
            <person name="Kawai M."/>
            <person name="Futagami T."/>
            <person name="Toyoda A."/>
            <person name="Takaki Y."/>
            <person name="Nishi S."/>
            <person name="Hori S."/>
            <person name="Arai W."/>
            <person name="Tsubouchi T."/>
            <person name="Morono Y."/>
            <person name="Uchiyama I."/>
            <person name="Ito T."/>
            <person name="Fujiyama A."/>
            <person name="Inagaki F."/>
            <person name="Takami H."/>
        </authorList>
    </citation>
    <scope>NUCLEOTIDE SEQUENCE</scope>
    <source>
        <strain evidence="1">Expedition CK06-06</strain>
    </source>
</reference>
<gene>
    <name evidence="1" type="ORF">S06H3_32359</name>
</gene>
<feature type="non-terminal residue" evidence="1">
    <location>
        <position position="1"/>
    </location>
</feature>
<organism evidence="1">
    <name type="scientific">marine sediment metagenome</name>
    <dbReference type="NCBI Taxonomy" id="412755"/>
    <lineage>
        <taxon>unclassified sequences</taxon>
        <taxon>metagenomes</taxon>
        <taxon>ecological metagenomes</taxon>
    </lineage>
</organism>
<protein>
    <submittedName>
        <fullName evidence="1">Uncharacterized protein</fullName>
    </submittedName>
</protein>
<accession>X1MAR1</accession>
<dbReference type="EMBL" id="BARV01019239">
    <property type="protein sequence ID" value="GAI28727.1"/>
    <property type="molecule type" value="Genomic_DNA"/>
</dbReference>
<dbReference type="Gene3D" id="3.30.450.20">
    <property type="entry name" value="PAS domain"/>
    <property type="match status" value="1"/>
</dbReference>